<evidence type="ECO:0000313" key="3">
    <source>
        <dbReference type="Proteomes" id="UP000075578"/>
    </source>
</evidence>
<dbReference type="Proteomes" id="UP000075578">
    <property type="component" value="Unassembled WGS sequence"/>
</dbReference>
<dbReference type="Gene3D" id="2.60.40.2810">
    <property type="match status" value="1"/>
</dbReference>
<name>A0A150J0S8_9EURY</name>
<dbReference type="InterPro" id="IPR016186">
    <property type="entry name" value="C-type_lectin-like/link_sf"/>
</dbReference>
<organism evidence="2 3">
    <name type="scientific">Candidatus Methanofastidiosum methylothiophilum</name>
    <dbReference type="NCBI Taxonomy" id="1705564"/>
    <lineage>
        <taxon>Archaea</taxon>
        <taxon>Methanobacteriati</taxon>
        <taxon>Methanobacteriota</taxon>
        <taxon>Stenosarchaea group</taxon>
        <taxon>Candidatus Methanofastidiosia</taxon>
        <taxon>Candidatus Methanofastidiosales</taxon>
        <taxon>Candidatus Methanofastidiosaceae</taxon>
        <taxon>Candidatus Methanofastidiosum</taxon>
    </lineage>
</organism>
<dbReference type="SUPFAM" id="SSF56436">
    <property type="entry name" value="C-type lectin-like"/>
    <property type="match status" value="1"/>
</dbReference>
<evidence type="ECO:0000313" key="2">
    <source>
        <dbReference type="EMBL" id="KYC50799.1"/>
    </source>
</evidence>
<dbReference type="EMBL" id="LNGD01000075">
    <property type="protein sequence ID" value="KYC50799.1"/>
    <property type="molecule type" value="Genomic_DNA"/>
</dbReference>
<feature type="domain" description="C-type lectin" evidence="1">
    <location>
        <begin position="107"/>
        <end position="231"/>
    </location>
</feature>
<dbReference type="AlphaFoldDB" id="A0A150J0S8"/>
<accession>A0A150J0S8</accession>
<dbReference type="Gene3D" id="3.10.100.10">
    <property type="entry name" value="Mannose-Binding Protein A, subunit A"/>
    <property type="match status" value="1"/>
</dbReference>
<gene>
    <name evidence="2" type="ORF">AMQ74_01211</name>
</gene>
<proteinExistence type="predicted"/>
<protein>
    <submittedName>
        <fullName evidence="2">Lectin C-type domain protein</fullName>
    </submittedName>
</protein>
<dbReference type="Pfam" id="PF17963">
    <property type="entry name" value="Big_9"/>
    <property type="match status" value="1"/>
</dbReference>
<dbReference type="InterPro" id="IPR001304">
    <property type="entry name" value="C-type_lectin-like"/>
</dbReference>
<dbReference type="Pfam" id="PF00059">
    <property type="entry name" value="Lectin_C"/>
    <property type="match status" value="1"/>
</dbReference>
<comment type="caution">
    <text evidence="2">The sequence shown here is derived from an EMBL/GenBank/DDBJ whole genome shotgun (WGS) entry which is preliminary data.</text>
</comment>
<evidence type="ECO:0000259" key="1">
    <source>
        <dbReference type="PROSITE" id="PS50041"/>
    </source>
</evidence>
<reference evidence="2 3" key="1">
    <citation type="journal article" date="2016" name="ISME J.">
        <title>Chasing the elusive Euryarchaeota class WSA2: genomes reveal a uniquely fastidious methyl-reducing methanogen.</title>
        <authorList>
            <person name="Nobu M.K."/>
            <person name="Narihiro T."/>
            <person name="Kuroda K."/>
            <person name="Mei R."/>
            <person name="Liu W.T."/>
        </authorList>
    </citation>
    <scope>NUCLEOTIDE SEQUENCE [LARGE SCALE GENOMIC DNA]</scope>
    <source>
        <strain evidence="2">U1lsi0528_Bin089</strain>
    </source>
</reference>
<sequence>MLSKRKIINLLIIISLIMPIFLVSSVRASGGAGDDSAICDKDGTVLIDVLANDLGLSHIGPISSPKHGTAVIENGKIRYTPDPNWFGIDTFTYSATTDKDLGLFCIDTGHYYEYVSSTITWGEANVAASARTFYGLKGYLITITSEKENNFLVDNKLVPEDTSAWIGAIDDQSLDHKWYWATGPEAGQIFSQGLYPNVTKLKYSNWNNGEPNNSGGVEFFGEFYPTGYWNDLVEDYEFIEGYLIEYGGMPNDVPTLPTATVTVIVLNNSKLPIHVELKLSYNNRLKTVNNLQTQILNKLPEGCKQNGISSEGCIVSPNVKNMWNQVEQYIQSANKTGNIIKALNDLKKAKELLEQILTKI</sequence>
<dbReference type="PROSITE" id="PS50041">
    <property type="entry name" value="C_TYPE_LECTIN_2"/>
    <property type="match status" value="1"/>
</dbReference>
<dbReference type="InterPro" id="IPR016187">
    <property type="entry name" value="CTDL_fold"/>
</dbReference>